<keyword evidence="2" id="KW-1185">Reference proteome</keyword>
<reference evidence="1 2" key="1">
    <citation type="submission" date="2016-10" db="EMBL/GenBank/DDBJ databases">
        <authorList>
            <person name="de Groot N.N."/>
        </authorList>
    </citation>
    <scope>NUCLEOTIDE SEQUENCE [LARGE SCALE GENOMIC DNA]</scope>
    <source>
        <strain evidence="1 2">DSM 9990</strain>
    </source>
</reference>
<gene>
    <name evidence="1" type="ORF">SAMN05660836_00758</name>
</gene>
<dbReference type="STRING" id="39841.SAMN05660836_00758"/>
<proteinExistence type="predicted"/>
<protein>
    <submittedName>
        <fullName evidence="1">Uncharacterized protein</fullName>
    </submittedName>
</protein>
<evidence type="ECO:0000313" key="2">
    <source>
        <dbReference type="Proteomes" id="UP000199611"/>
    </source>
</evidence>
<organism evidence="1 2">
    <name type="scientific">Thermodesulforhabdus norvegica</name>
    <dbReference type="NCBI Taxonomy" id="39841"/>
    <lineage>
        <taxon>Bacteria</taxon>
        <taxon>Pseudomonadati</taxon>
        <taxon>Thermodesulfobacteriota</taxon>
        <taxon>Syntrophobacteria</taxon>
        <taxon>Syntrophobacterales</taxon>
        <taxon>Thermodesulforhabdaceae</taxon>
        <taxon>Thermodesulforhabdus</taxon>
    </lineage>
</organism>
<accession>A0A1I4S5D9</accession>
<dbReference type="AlphaFoldDB" id="A0A1I4S5D9"/>
<sequence length="100" mass="11752">MMSQRSEAPVEVRTGEAGLLAFFRLYLEVEGQRRYLGLVNHVRILDNSSNPTPYPHMVRFWDGENYRFLEGDVHIDEDREGFVLSMGGSKRYIFRLLRRS</sequence>
<name>A0A1I4S5D9_9BACT</name>
<evidence type="ECO:0000313" key="1">
    <source>
        <dbReference type="EMBL" id="SFM59504.1"/>
    </source>
</evidence>
<dbReference type="RefSeq" id="WP_093393611.1">
    <property type="nucleotide sequence ID" value="NZ_FOUU01000002.1"/>
</dbReference>
<dbReference type="Proteomes" id="UP000199611">
    <property type="component" value="Unassembled WGS sequence"/>
</dbReference>
<dbReference type="EMBL" id="FOUU01000002">
    <property type="protein sequence ID" value="SFM59504.1"/>
    <property type="molecule type" value="Genomic_DNA"/>
</dbReference>